<organism evidence="3 4">
    <name type="scientific">Candidatus Kaiserbacteria bacterium CG_4_8_14_3_um_filter_38_9</name>
    <dbReference type="NCBI Taxonomy" id="1974599"/>
    <lineage>
        <taxon>Bacteria</taxon>
        <taxon>Candidatus Kaiseribacteriota</taxon>
    </lineage>
</organism>
<evidence type="ECO:0000313" key="3">
    <source>
        <dbReference type="EMBL" id="PIW97176.1"/>
    </source>
</evidence>
<dbReference type="EMBL" id="PFHR01000061">
    <property type="protein sequence ID" value="PIW97176.1"/>
    <property type="molecule type" value="Genomic_DNA"/>
</dbReference>
<sequence length="261" mass="29086">MATPRPINEDFNQRYDYNYPDGVQTVAAKNGFGTQNARVAYRKPNVFATNSNLSPTQTSRNAKNASLAYKNNNKPLKRPGPNRASNNQTGRTRLPLRNPAKSTKELGAPRKALAYMRGLTTGLIALSWTGTIWLYIQLPFAILSILAMGIDAYLRSLWIYDFIDGVWSVISRPLEYLFGIPEIDFTTLFFIGYIIALVVGVTSLFGVAMQYKLAFLHPLGGRGVSAKHALFIASLIGYTIPGLNLFPWVMLYIVVLIIYPK</sequence>
<feature type="transmembrane region" description="Helical" evidence="2">
    <location>
        <begin position="229"/>
        <end position="259"/>
    </location>
</feature>
<dbReference type="AlphaFoldDB" id="A0A2M7IP89"/>
<dbReference type="Proteomes" id="UP000230837">
    <property type="component" value="Unassembled WGS sequence"/>
</dbReference>
<keyword evidence="2" id="KW-0812">Transmembrane</keyword>
<reference evidence="4" key="1">
    <citation type="submission" date="2017-09" db="EMBL/GenBank/DDBJ databases">
        <title>Depth-based differentiation of microbial function through sediment-hosted aquifers and enrichment of novel symbionts in the deep terrestrial subsurface.</title>
        <authorList>
            <person name="Probst A.J."/>
            <person name="Ladd B."/>
            <person name="Jarett J.K."/>
            <person name="Geller-Mcgrath D.E."/>
            <person name="Sieber C.M.K."/>
            <person name="Emerson J.B."/>
            <person name="Anantharaman K."/>
            <person name="Thomas B.C."/>
            <person name="Malmstrom R."/>
            <person name="Stieglmeier M."/>
            <person name="Klingl A."/>
            <person name="Woyke T."/>
            <person name="Ryan C.M."/>
            <person name="Banfield J.F."/>
        </authorList>
    </citation>
    <scope>NUCLEOTIDE SEQUENCE [LARGE SCALE GENOMIC DNA]</scope>
</reference>
<feature type="region of interest" description="Disordered" evidence="1">
    <location>
        <begin position="70"/>
        <end position="102"/>
    </location>
</feature>
<keyword evidence="2" id="KW-1133">Transmembrane helix</keyword>
<protein>
    <submittedName>
        <fullName evidence="3">Uncharacterized protein</fullName>
    </submittedName>
</protein>
<gene>
    <name evidence="3" type="ORF">COZ82_01015</name>
</gene>
<name>A0A2M7IP89_9BACT</name>
<keyword evidence="2" id="KW-0472">Membrane</keyword>
<evidence type="ECO:0000313" key="4">
    <source>
        <dbReference type="Proteomes" id="UP000230837"/>
    </source>
</evidence>
<feature type="transmembrane region" description="Helical" evidence="2">
    <location>
        <begin position="183"/>
        <end position="209"/>
    </location>
</feature>
<comment type="caution">
    <text evidence="3">The sequence shown here is derived from an EMBL/GenBank/DDBJ whole genome shotgun (WGS) entry which is preliminary data.</text>
</comment>
<evidence type="ECO:0000256" key="1">
    <source>
        <dbReference type="SAM" id="MobiDB-lite"/>
    </source>
</evidence>
<feature type="transmembrane region" description="Helical" evidence="2">
    <location>
        <begin position="114"/>
        <end position="136"/>
    </location>
</feature>
<proteinExistence type="predicted"/>
<accession>A0A2M7IP89</accession>
<evidence type="ECO:0000256" key="2">
    <source>
        <dbReference type="SAM" id="Phobius"/>
    </source>
</evidence>